<evidence type="ECO:0000313" key="2">
    <source>
        <dbReference type="Proteomes" id="UP001057279"/>
    </source>
</evidence>
<protein>
    <submittedName>
        <fullName evidence="1">Uncharacterized protein</fullName>
    </submittedName>
</protein>
<dbReference type="EMBL" id="CM043027">
    <property type="protein sequence ID" value="KAI4588370.1"/>
    <property type="molecule type" value="Genomic_DNA"/>
</dbReference>
<reference evidence="1" key="1">
    <citation type="submission" date="2022-03" db="EMBL/GenBank/DDBJ databases">
        <title>Genomic analyses of argali, domestic sheep and their hybrids provide insights into chromosomal evolution, heterosis and genetic basis of agronomic traits.</title>
        <authorList>
            <person name="Li M."/>
        </authorList>
    </citation>
    <scope>NUCLEOTIDE SEQUENCE</scope>
    <source>
        <strain evidence="1">F1 hybrid</strain>
    </source>
</reference>
<keyword evidence="2" id="KW-1185">Reference proteome</keyword>
<comment type="caution">
    <text evidence="1">The sequence shown here is derived from an EMBL/GenBank/DDBJ whole genome shotgun (WGS) entry which is preliminary data.</text>
</comment>
<name>A0ACB9VFU9_9CETA</name>
<accession>A0ACB9VFU9</accession>
<evidence type="ECO:0000313" key="1">
    <source>
        <dbReference type="EMBL" id="KAI4588370.1"/>
    </source>
</evidence>
<organism evidence="1 2">
    <name type="scientific">Ovis ammon polii x Ovis aries</name>
    <dbReference type="NCBI Taxonomy" id="2918886"/>
    <lineage>
        <taxon>Eukaryota</taxon>
        <taxon>Metazoa</taxon>
        <taxon>Chordata</taxon>
        <taxon>Craniata</taxon>
        <taxon>Vertebrata</taxon>
        <taxon>Euteleostomi</taxon>
        <taxon>Mammalia</taxon>
        <taxon>Eutheria</taxon>
        <taxon>Laurasiatheria</taxon>
        <taxon>Artiodactyla</taxon>
        <taxon>Ruminantia</taxon>
        <taxon>Pecora</taxon>
        <taxon>Bovidae</taxon>
        <taxon>Caprinae</taxon>
        <taxon>Ovis</taxon>
    </lineage>
</organism>
<proteinExistence type="predicted"/>
<dbReference type="Proteomes" id="UP001057279">
    <property type="component" value="Linkage Group LG02"/>
</dbReference>
<sequence length="203" mass="22679">MLLSVSSKKTRNLASKGRLEPNPEPPSEECEPAPPGFLVDNDKEGSLWGMVIHFPPPSFQSFSELGCVALVPVYFEEKQGDEEQAMYREGYDIRVKSHSGGCRGTGQRLEDLCKQGAEMHPNMSARSQRAFEKLNLNSVLLQNKAERAREDAKSHKPQTPQTCIRFYADVGTTGTEVKDGLSPTLMELPFYISDLRTFDPKPE</sequence>
<gene>
    <name evidence="1" type="ORF">MJG53_002778</name>
</gene>